<dbReference type="InterPro" id="IPR006590">
    <property type="entry name" value="RNA_pol_Rpb4/RPC9_core"/>
</dbReference>
<dbReference type="SMART" id="SM00657">
    <property type="entry name" value="RPOL4c"/>
    <property type="match status" value="1"/>
</dbReference>
<dbReference type="SUPFAM" id="SSF47819">
    <property type="entry name" value="HRDC-like"/>
    <property type="match status" value="1"/>
</dbReference>
<evidence type="ECO:0000313" key="9">
    <source>
        <dbReference type="Proteomes" id="UP000001396"/>
    </source>
</evidence>
<dbReference type="GeneID" id="31365678"/>
<name>D3BQM2_HETP5</name>
<dbReference type="InParanoid" id="D3BQM2"/>
<comment type="subcellular location">
    <subcellularLocation>
        <location evidence="1">Nucleus</location>
    </subcellularLocation>
</comment>
<evidence type="ECO:0000256" key="1">
    <source>
        <dbReference type="ARBA" id="ARBA00004123"/>
    </source>
</evidence>
<proteinExistence type="inferred from homology"/>
<dbReference type="Gene3D" id="1.20.1250.40">
    <property type="match status" value="1"/>
</dbReference>
<feature type="domain" description="RNA polymerase Rpb4/RPC9 core" evidence="7">
    <location>
        <begin position="2"/>
        <end position="123"/>
    </location>
</feature>
<dbReference type="OMA" id="CEDRIDA"/>
<dbReference type="GO" id="GO:0006384">
    <property type="term" value="P:transcription initiation at RNA polymerase III promoter"/>
    <property type="evidence" value="ECO:0007669"/>
    <property type="project" value="InterPro"/>
</dbReference>
<dbReference type="InterPro" id="IPR005574">
    <property type="entry name" value="Rpb4/RPC9"/>
</dbReference>
<comment type="caution">
    <text evidence="8">The sequence shown here is derived from an EMBL/GenBank/DDBJ whole genome shotgun (WGS) entry which is preliminary data.</text>
</comment>
<dbReference type="PANTHER" id="PTHR15561">
    <property type="entry name" value="CALCITONIN GENE-RELATED PEPTIDE-RECEPTOR COMPONENT PROTEIN"/>
    <property type="match status" value="1"/>
</dbReference>
<dbReference type="PANTHER" id="PTHR15561:SF0">
    <property type="entry name" value="DNA-DIRECTED RNA POLYMERASE III SUBUNIT RPC9"/>
    <property type="match status" value="1"/>
</dbReference>
<accession>D3BQM2</accession>
<dbReference type="STRING" id="670386.D3BQM2"/>
<dbReference type="EMBL" id="ADBJ01000047">
    <property type="protein sequence ID" value="EFA76442.1"/>
    <property type="molecule type" value="Genomic_DNA"/>
</dbReference>
<evidence type="ECO:0000256" key="6">
    <source>
        <dbReference type="ARBA" id="ARBA00023242"/>
    </source>
</evidence>
<sequence>MKIISNKYDELITNYEVLNLLKHKRKIKGQALLNEFVSSVVGYLETTPAAKQTDEIVKETKELCKQNKLTKAETLQIINLAPTTEVEIHLIVEEAVERLDPVAFTDDVRFTMEKDLNLQTTTTTTTPPTENGNV</sequence>
<evidence type="ECO:0000259" key="7">
    <source>
        <dbReference type="SMART" id="SM00657"/>
    </source>
</evidence>
<dbReference type="GO" id="GO:0005666">
    <property type="term" value="C:RNA polymerase III complex"/>
    <property type="evidence" value="ECO:0007669"/>
    <property type="project" value="InterPro"/>
</dbReference>
<reference evidence="8 9" key="1">
    <citation type="journal article" date="2011" name="Genome Res.">
        <title>Phylogeny-wide analysis of social amoeba genomes highlights ancient origins for complex intercellular communication.</title>
        <authorList>
            <person name="Heidel A.J."/>
            <person name="Lawal H.M."/>
            <person name="Felder M."/>
            <person name="Schilde C."/>
            <person name="Helps N.R."/>
            <person name="Tunggal B."/>
            <person name="Rivero F."/>
            <person name="John U."/>
            <person name="Schleicher M."/>
            <person name="Eichinger L."/>
            <person name="Platzer M."/>
            <person name="Noegel A.A."/>
            <person name="Schaap P."/>
            <person name="Gloeckner G."/>
        </authorList>
    </citation>
    <scope>NUCLEOTIDE SEQUENCE [LARGE SCALE GENOMIC DNA]</scope>
    <source>
        <strain evidence="9">ATCC 26659 / Pp 5 / PN500</strain>
    </source>
</reference>
<keyword evidence="4" id="KW-0240">DNA-directed RNA polymerase</keyword>
<dbReference type="Pfam" id="PF03874">
    <property type="entry name" value="RNA_pol_Rpb4"/>
    <property type="match status" value="1"/>
</dbReference>
<dbReference type="FunCoup" id="D3BQM2">
    <property type="interactions" value="16"/>
</dbReference>
<dbReference type="InterPro" id="IPR038846">
    <property type="entry name" value="RPC9"/>
</dbReference>
<gene>
    <name evidence="8" type="primary">rpc9</name>
    <name evidence="8" type="ORF">PPL_10207</name>
</gene>
<comment type="similarity">
    <text evidence="2">Belongs to the eukaryotic RPC9 RNA polymerase subunit family.</text>
</comment>
<evidence type="ECO:0000256" key="2">
    <source>
        <dbReference type="ARBA" id="ARBA00006898"/>
    </source>
</evidence>
<protein>
    <recommendedName>
        <fullName evidence="3">DNA-directed RNA polymerase III subunit RPC9</fullName>
    </recommendedName>
</protein>
<dbReference type="GO" id="GO:0000166">
    <property type="term" value="F:nucleotide binding"/>
    <property type="evidence" value="ECO:0007669"/>
    <property type="project" value="InterPro"/>
</dbReference>
<keyword evidence="9" id="KW-1185">Reference proteome</keyword>
<keyword evidence="6" id="KW-0539">Nucleus</keyword>
<organism evidence="8 9">
    <name type="scientific">Heterostelium pallidum (strain ATCC 26659 / Pp 5 / PN500)</name>
    <name type="common">Cellular slime mold</name>
    <name type="synonym">Polysphondylium pallidum</name>
    <dbReference type="NCBI Taxonomy" id="670386"/>
    <lineage>
        <taxon>Eukaryota</taxon>
        <taxon>Amoebozoa</taxon>
        <taxon>Evosea</taxon>
        <taxon>Eumycetozoa</taxon>
        <taxon>Dictyostelia</taxon>
        <taxon>Acytosteliales</taxon>
        <taxon>Acytosteliaceae</taxon>
        <taxon>Heterostelium</taxon>
    </lineage>
</organism>
<evidence type="ECO:0000256" key="4">
    <source>
        <dbReference type="ARBA" id="ARBA00022478"/>
    </source>
</evidence>
<dbReference type="InterPro" id="IPR010997">
    <property type="entry name" value="HRDC-like_sf"/>
</dbReference>
<keyword evidence="5" id="KW-0804">Transcription</keyword>
<evidence type="ECO:0000313" key="8">
    <source>
        <dbReference type="EMBL" id="EFA76442.1"/>
    </source>
</evidence>
<dbReference type="RefSeq" id="XP_020428574.1">
    <property type="nucleotide sequence ID" value="XM_020580989.1"/>
</dbReference>
<dbReference type="Proteomes" id="UP000001396">
    <property type="component" value="Unassembled WGS sequence"/>
</dbReference>
<dbReference type="AlphaFoldDB" id="D3BQM2"/>
<evidence type="ECO:0000256" key="5">
    <source>
        <dbReference type="ARBA" id="ARBA00023163"/>
    </source>
</evidence>
<dbReference type="InterPro" id="IPR038324">
    <property type="entry name" value="Rpb4/RPC9_sf"/>
</dbReference>
<evidence type="ECO:0000256" key="3">
    <source>
        <dbReference type="ARBA" id="ARBA00016672"/>
    </source>
</evidence>